<accession>A0A362WZ38</accession>
<reference evidence="1 2" key="1">
    <citation type="submission" date="2018-02" db="EMBL/GenBank/DDBJ databases">
        <title>Genomic Encyclopedia of Archaeal and Bacterial Type Strains, Phase II (KMG-II): from individual species to whole genera.</title>
        <authorList>
            <person name="Goeker M."/>
        </authorList>
    </citation>
    <scope>NUCLEOTIDE SEQUENCE [LARGE SCALE GENOMIC DNA]</scope>
    <source>
        <strain evidence="1 2">DSM 21165</strain>
    </source>
</reference>
<dbReference type="RefSeq" id="WP_105474052.1">
    <property type="nucleotide sequence ID" value="NZ_PVEO01000006.1"/>
</dbReference>
<proteinExistence type="predicted"/>
<evidence type="ECO:0000313" key="1">
    <source>
        <dbReference type="EMBL" id="PQV47861.1"/>
    </source>
</evidence>
<dbReference type="AlphaFoldDB" id="A0A362WZ38"/>
<evidence type="ECO:0000313" key="2">
    <source>
        <dbReference type="Proteomes" id="UP000251545"/>
    </source>
</evidence>
<protein>
    <recommendedName>
        <fullName evidence="3">YD repeat-containing protein</fullName>
    </recommendedName>
</protein>
<dbReference type="Proteomes" id="UP000251545">
    <property type="component" value="Unassembled WGS sequence"/>
</dbReference>
<evidence type="ECO:0008006" key="3">
    <source>
        <dbReference type="Google" id="ProtNLM"/>
    </source>
</evidence>
<organism evidence="1 2">
    <name type="scientific">Jejuia pallidilutea</name>
    <dbReference type="NCBI Taxonomy" id="504487"/>
    <lineage>
        <taxon>Bacteria</taxon>
        <taxon>Pseudomonadati</taxon>
        <taxon>Bacteroidota</taxon>
        <taxon>Flavobacteriia</taxon>
        <taxon>Flavobacteriales</taxon>
        <taxon>Flavobacteriaceae</taxon>
        <taxon>Jejuia</taxon>
    </lineage>
</organism>
<gene>
    <name evidence="1" type="ORF">CLV33_106181</name>
</gene>
<sequence>MNLKHLLLLIFCAGLFNCETESIDTPEVEQETDNTLIKKIVYNQGTADEYTEIYTYKDGNKLTSLDASDGNKSIYTYEGDKLVREDIYIDGVLSANNTLKYNTDGKVIELVEYWSESSGLPEQTFKISLSYNSNGTIQADVYRSYEGSDFELDHMNIISYNGTNISSIKDEDGSTEYIYTYDTKNNIHKNIYAIEVLSLIGHNTEFGAYILGNKNNITSDSEVYNNESTAYTYEYVYGDNDYPISATYKYVDNGVVDEESIETITYFYE</sequence>
<comment type="caution">
    <text evidence="1">The sequence shown here is derived from an EMBL/GenBank/DDBJ whole genome shotgun (WGS) entry which is preliminary data.</text>
</comment>
<name>A0A362WZ38_9FLAO</name>
<dbReference type="EMBL" id="PVEO01000006">
    <property type="protein sequence ID" value="PQV47861.1"/>
    <property type="molecule type" value="Genomic_DNA"/>
</dbReference>